<dbReference type="CDD" id="cd00090">
    <property type="entry name" value="HTH_ARSR"/>
    <property type="match status" value="1"/>
</dbReference>
<evidence type="ECO:0000313" key="1">
    <source>
        <dbReference type="EMBL" id="MBP2331075.1"/>
    </source>
</evidence>
<proteinExistence type="predicted"/>
<comment type="caution">
    <text evidence="1">The sequence shown here is derived from an EMBL/GenBank/DDBJ whole genome shotgun (WGS) entry which is preliminary data.</text>
</comment>
<gene>
    <name evidence="1" type="ORF">JOF56_011460</name>
</gene>
<dbReference type="EMBL" id="JAGINW010000001">
    <property type="protein sequence ID" value="MBP2331075.1"/>
    <property type="molecule type" value="Genomic_DNA"/>
</dbReference>
<dbReference type="Proteomes" id="UP001519332">
    <property type="component" value="Unassembled WGS sequence"/>
</dbReference>
<accession>A0ABS4U377</accession>
<organism evidence="1 2">
    <name type="scientific">Kibdelosporangium banguiense</name>
    <dbReference type="NCBI Taxonomy" id="1365924"/>
    <lineage>
        <taxon>Bacteria</taxon>
        <taxon>Bacillati</taxon>
        <taxon>Actinomycetota</taxon>
        <taxon>Actinomycetes</taxon>
        <taxon>Pseudonocardiales</taxon>
        <taxon>Pseudonocardiaceae</taxon>
        <taxon>Kibdelosporangium</taxon>
    </lineage>
</organism>
<dbReference type="SUPFAM" id="SSF46785">
    <property type="entry name" value="Winged helix' DNA-binding domain"/>
    <property type="match status" value="1"/>
</dbReference>
<reference evidence="1 2" key="1">
    <citation type="submission" date="2021-03" db="EMBL/GenBank/DDBJ databases">
        <title>Sequencing the genomes of 1000 actinobacteria strains.</title>
        <authorList>
            <person name="Klenk H.-P."/>
        </authorList>
    </citation>
    <scope>NUCLEOTIDE SEQUENCE [LARGE SCALE GENOMIC DNA]</scope>
    <source>
        <strain evidence="1 2">DSM 46670</strain>
    </source>
</reference>
<dbReference type="RefSeq" id="WP_307855745.1">
    <property type="nucleotide sequence ID" value="NZ_JAGINW010000001.1"/>
</dbReference>
<dbReference type="InterPro" id="IPR036388">
    <property type="entry name" value="WH-like_DNA-bd_sf"/>
</dbReference>
<sequence length="226" mass="24299">MTADGIKAIAALDDELRRGMYAFIRTAGRPVTRDEAAESVGISRKLAAFHLDKLVAAGLLQARYQRAGRVGRAPKVYEPAEADIQVAIPQRQHGLLAEVLLDAVVTHDAGEAAMRAASRRGKHLGAQERERVKLGRLGAERALTVTEGILAQQGFEVNRESPTCVRLRDCPFHPVTAQAPDLVCKINQAYLAGFLDGLEAPTVQAVLERVPGACCVCLRAAQSGDQ</sequence>
<name>A0ABS4U377_9PSEU</name>
<keyword evidence="2" id="KW-1185">Reference proteome</keyword>
<evidence type="ECO:0000313" key="2">
    <source>
        <dbReference type="Proteomes" id="UP001519332"/>
    </source>
</evidence>
<dbReference type="InterPro" id="IPR036390">
    <property type="entry name" value="WH_DNA-bd_sf"/>
</dbReference>
<dbReference type="Gene3D" id="1.10.10.10">
    <property type="entry name" value="Winged helix-like DNA-binding domain superfamily/Winged helix DNA-binding domain"/>
    <property type="match status" value="1"/>
</dbReference>
<protein>
    <submittedName>
        <fullName evidence="1">ArsR family transcriptional regulator</fullName>
    </submittedName>
</protein>
<dbReference type="InterPro" id="IPR011991">
    <property type="entry name" value="ArsR-like_HTH"/>
</dbReference>